<feature type="coiled-coil region" evidence="1">
    <location>
        <begin position="516"/>
        <end position="543"/>
    </location>
</feature>
<reference evidence="2" key="1">
    <citation type="submission" date="2019-04" db="EMBL/GenBank/DDBJ databases">
        <authorList>
            <person name="Melise S."/>
            <person name="Noan J."/>
            <person name="Okalmin O."/>
        </authorList>
    </citation>
    <scope>NUCLEOTIDE SEQUENCE</scope>
    <source>
        <strain evidence="2">FN9</strain>
    </source>
</reference>
<evidence type="ECO:0000256" key="1">
    <source>
        <dbReference type="SAM" id="Coils"/>
    </source>
</evidence>
<gene>
    <name evidence="2" type="ORF">FUG_LOCUS89207</name>
</gene>
<proteinExistence type="predicted"/>
<dbReference type="EMBL" id="CAAKMV010000066">
    <property type="protein sequence ID" value="VIO53422.1"/>
    <property type="molecule type" value="Genomic_DNA"/>
</dbReference>
<dbReference type="AlphaFoldDB" id="A0A4E9E6J2"/>
<organism evidence="2">
    <name type="scientific">Gibberella zeae</name>
    <name type="common">Wheat head blight fungus</name>
    <name type="synonym">Fusarium graminearum</name>
    <dbReference type="NCBI Taxonomy" id="5518"/>
    <lineage>
        <taxon>Eukaryota</taxon>
        <taxon>Fungi</taxon>
        <taxon>Dikarya</taxon>
        <taxon>Ascomycota</taxon>
        <taxon>Pezizomycotina</taxon>
        <taxon>Sordariomycetes</taxon>
        <taxon>Hypocreomycetidae</taxon>
        <taxon>Hypocreales</taxon>
        <taxon>Nectriaceae</taxon>
        <taxon>Fusarium</taxon>
    </lineage>
</organism>
<accession>A0A4E9E6J2</accession>
<sequence>METPALPEGLEWDLLSKALHGSKIGIAWGDAIYNLFVSVVQKARYDVEQQKYQREAEVIQHQQERARLQLEKEALQAKQSTADEALAVLITSLPECLQAVRTSIETGTSTISTKLDTAVNVFRDGEIHQRASRLSVTNSNDRVAGLVDHFSTTVDDENNDLVAGDTGYGTLAGLSNTFDSVNNKMANILIRFAKLDGITNAVDEIKKTLIAVQAGVCHIDILAKAINRIETSCGKLQGLPDAFLDIMSRLEALAASCGKLDGISKVMNRANDKLVEIETSSGDTAELAKISEAHQRKLAESVVNIDGKLVTKLTEIKFAACMRPTDAKINALKQAVDDLPSRSDLASEISRQLATGSWIDEAGGRSNGLGEEEERIIGMGSHRQNEMIQVTARLQNQLTNVEELVPRIQLEQSQALVRDLQEEVTRLGASLECEKRHNAAQSQSLSEQAIKLESEQKRAQLAEGANIELHANIADTERRSRTSADEAKALYQDLKTAWGDQKKTLEDQVLDKASIIESNQREIESMRSQLVATQNKLSIAEGEKSNVRRSLADTNLEATSLVRQLGESHGRLGETQKLVKDVKTDLQTAEGPIATLEAEPTNPPSVTLTQALEEFVAVYEKFADHVTKKRNSTGQI</sequence>
<evidence type="ECO:0000313" key="2">
    <source>
        <dbReference type="EMBL" id="VIO53422.1"/>
    </source>
</evidence>
<feature type="coiled-coil region" evidence="1">
    <location>
        <begin position="58"/>
        <end position="85"/>
    </location>
</feature>
<name>A0A4E9E6J2_GIBZA</name>
<keyword evidence="1" id="KW-0175">Coiled coil</keyword>
<protein>
    <submittedName>
        <fullName evidence="2">Uncharacterized protein</fullName>
    </submittedName>
</protein>